<dbReference type="OrthoDB" id="9807026at2"/>
<reference evidence="14 15" key="1">
    <citation type="journal article" date="2015" name="Genome Announc.">
        <title>Genome Assemblies of Three Soil-Associated Devosia species: D. insulae, D. limi, and D. soli.</title>
        <authorList>
            <person name="Hassan Y.I."/>
            <person name="Lepp D."/>
            <person name="Zhou T."/>
        </authorList>
    </citation>
    <scope>NUCLEOTIDE SEQUENCE [LARGE SCALE GENOMIC DNA]</scope>
    <source>
        <strain evidence="14 15">DS-56</strain>
    </source>
</reference>
<evidence type="ECO:0000256" key="9">
    <source>
        <dbReference type="PIRNR" id="PIRNR004862"/>
    </source>
</evidence>
<feature type="compositionally biased region" description="Polar residues" evidence="10">
    <location>
        <begin position="307"/>
        <end position="322"/>
    </location>
</feature>
<sequence length="578" mass="61312">MGSVRLRAPKNNKGTVRVDGLLQFFNRLGLARVAAMAVIAVLMLGFFAFLIMRASTPPLAPLYSGLSFEDSAAIVSELQTQNVNYEIRGEGDTILVPRDQITQIRMSLAQNGLPNKGQVGYEIFDQQSTLGATSFVQNINNVRALEGELARTISSLARIKSARVHLVLPERALFSREQKDPTASIVLAVRGQLSAGEIRAIQHLAASAIEGLTPARVSVVDDTGRLLASGAGNGPEDVIAGETEERTLNVENRLRSRVEDLLANIVGSGRARVQVSAELDLNRLSKTSETFDPNGQVIRSTQTRDLANSAQNGDSGQVSVSNELPGASANSGSGTSTMEQGSTTEETTNFEISKVTETALTEAGGIKRLSIAVVVDGTYVADATGNSVYTPRAQAEIDQITALVKSAVGFSDTRGDQVQVANLQFADRPELAAAGTSEPGLLDFTRDDLMNGAEMAVTLLIALALVFFVIRPLLKRVLAPEGKTLALPASAELGGGPAHHGPGDFGSNAMVSSLPNLNGGNYVEEDEQPRKARVPAWMNSARAMGETQANTLKTVGELVDENPKQAALIVRDWLASAT</sequence>
<keyword evidence="14" id="KW-0282">Flagellum</keyword>
<evidence type="ECO:0000256" key="5">
    <source>
        <dbReference type="ARBA" id="ARBA00022692"/>
    </source>
</evidence>
<comment type="caution">
    <text evidence="14">The sequence shown here is derived from an EMBL/GenBank/DDBJ whole genome shotgun (WGS) entry which is preliminary data.</text>
</comment>
<evidence type="ECO:0000259" key="13">
    <source>
        <dbReference type="Pfam" id="PF08345"/>
    </source>
</evidence>
<keyword evidence="6 11" id="KW-1133">Transmembrane helix</keyword>
<feature type="compositionally biased region" description="Low complexity" evidence="10">
    <location>
        <begin position="326"/>
        <end position="337"/>
    </location>
</feature>
<feature type="domain" description="Flagellar M-ring N-terminal" evidence="12">
    <location>
        <begin position="55"/>
        <end position="228"/>
    </location>
</feature>
<dbReference type="InterPro" id="IPR043427">
    <property type="entry name" value="YscJ/FliF"/>
</dbReference>
<evidence type="ECO:0000256" key="1">
    <source>
        <dbReference type="ARBA" id="ARBA00004117"/>
    </source>
</evidence>
<dbReference type="GO" id="GO:0005886">
    <property type="term" value="C:plasma membrane"/>
    <property type="evidence" value="ECO:0007669"/>
    <property type="project" value="UniProtKB-SubCell"/>
</dbReference>
<keyword evidence="5 11" id="KW-0812">Transmembrane</keyword>
<evidence type="ECO:0000256" key="8">
    <source>
        <dbReference type="ARBA" id="ARBA00023143"/>
    </source>
</evidence>
<accession>A0A1E5XT59</accession>
<evidence type="ECO:0000256" key="2">
    <source>
        <dbReference type="ARBA" id="ARBA00004651"/>
    </source>
</evidence>
<keyword evidence="15" id="KW-1185">Reference proteome</keyword>
<evidence type="ECO:0000313" key="14">
    <source>
        <dbReference type="EMBL" id="OEO31768.1"/>
    </source>
</evidence>
<dbReference type="PRINTS" id="PR01009">
    <property type="entry name" value="FLGMRINGFLIF"/>
</dbReference>
<dbReference type="Gene3D" id="3.30.300.30">
    <property type="match status" value="1"/>
</dbReference>
<comment type="similarity">
    <text evidence="3 9">Belongs to the FliF family.</text>
</comment>
<organism evidence="14 15">
    <name type="scientific">Devosia insulae DS-56</name>
    <dbReference type="NCBI Taxonomy" id="1116389"/>
    <lineage>
        <taxon>Bacteria</taxon>
        <taxon>Pseudomonadati</taxon>
        <taxon>Pseudomonadota</taxon>
        <taxon>Alphaproteobacteria</taxon>
        <taxon>Hyphomicrobiales</taxon>
        <taxon>Devosiaceae</taxon>
        <taxon>Devosia</taxon>
    </lineage>
</organism>
<dbReference type="NCBIfam" id="TIGR00206">
    <property type="entry name" value="fliF"/>
    <property type="match status" value="1"/>
</dbReference>
<evidence type="ECO:0000259" key="12">
    <source>
        <dbReference type="Pfam" id="PF01514"/>
    </source>
</evidence>
<dbReference type="AlphaFoldDB" id="A0A1E5XT59"/>
<evidence type="ECO:0000256" key="3">
    <source>
        <dbReference type="ARBA" id="ARBA00007971"/>
    </source>
</evidence>
<evidence type="ECO:0000256" key="10">
    <source>
        <dbReference type="SAM" id="MobiDB-lite"/>
    </source>
</evidence>
<evidence type="ECO:0000256" key="7">
    <source>
        <dbReference type="ARBA" id="ARBA00023136"/>
    </source>
</evidence>
<evidence type="ECO:0000256" key="11">
    <source>
        <dbReference type="SAM" id="Phobius"/>
    </source>
</evidence>
<dbReference type="EMBL" id="LAJE02000123">
    <property type="protein sequence ID" value="OEO31768.1"/>
    <property type="molecule type" value="Genomic_DNA"/>
</dbReference>
<feature type="compositionally biased region" description="Polar residues" evidence="10">
    <location>
        <begin position="338"/>
        <end position="348"/>
    </location>
</feature>
<dbReference type="InterPro" id="IPR000067">
    <property type="entry name" value="FlgMring_FliF"/>
</dbReference>
<feature type="region of interest" description="Disordered" evidence="10">
    <location>
        <begin position="307"/>
        <end position="348"/>
    </location>
</feature>
<proteinExistence type="inferred from homology"/>
<dbReference type="InterPro" id="IPR006182">
    <property type="entry name" value="FliF_N_dom"/>
</dbReference>
<dbReference type="PANTHER" id="PTHR30046:SF0">
    <property type="entry name" value="FLAGELLAR M-RING PROTEIN"/>
    <property type="match status" value="1"/>
</dbReference>
<protein>
    <recommendedName>
        <fullName evidence="9">Flagellar M-ring protein</fullName>
    </recommendedName>
</protein>
<name>A0A1E5XT59_9HYPH</name>
<dbReference type="PANTHER" id="PTHR30046">
    <property type="entry name" value="FLAGELLAR M-RING PROTEIN"/>
    <property type="match status" value="1"/>
</dbReference>
<evidence type="ECO:0000256" key="4">
    <source>
        <dbReference type="ARBA" id="ARBA00022475"/>
    </source>
</evidence>
<keyword evidence="8 9" id="KW-0975">Bacterial flagellum</keyword>
<dbReference type="InterPro" id="IPR013556">
    <property type="entry name" value="Flag_M-ring_C"/>
</dbReference>
<feature type="region of interest" description="Disordered" evidence="10">
    <location>
        <begin position="490"/>
        <end position="510"/>
    </location>
</feature>
<dbReference type="PIRSF" id="PIRSF004862">
    <property type="entry name" value="FliF"/>
    <property type="match status" value="1"/>
</dbReference>
<dbReference type="Proteomes" id="UP000095463">
    <property type="component" value="Unassembled WGS sequence"/>
</dbReference>
<keyword evidence="14" id="KW-0966">Cell projection</keyword>
<feature type="transmembrane region" description="Helical" evidence="11">
    <location>
        <begin position="455"/>
        <end position="474"/>
    </location>
</feature>
<feature type="domain" description="Flagellar M-ring C-terminal" evidence="13">
    <location>
        <begin position="262"/>
        <end position="425"/>
    </location>
</feature>
<dbReference type="InterPro" id="IPR045851">
    <property type="entry name" value="AMP-bd_C_sf"/>
</dbReference>
<keyword evidence="14" id="KW-0969">Cilium</keyword>
<dbReference type="Pfam" id="PF01514">
    <property type="entry name" value="YscJ_FliF"/>
    <property type="match status" value="1"/>
</dbReference>
<keyword evidence="7 11" id="KW-0472">Membrane</keyword>
<evidence type="ECO:0000313" key="15">
    <source>
        <dbReference type="Proteomes" id="UP000095463"/>
    </source>
</evidence>
<dbReference type="Pfam" id="PF08345">
    <property type="entry name" value="YscJ_FliF_C"/>
    <property type="match status" value="1"/>
</dbReference>
<evidence type="ECO:0000256" key="6">
    <source>
        <dbReference type="ARBA" id="ARBA00022989"/>
    </source>
</evidence>
<keyword evidence="4" id="KW-1003">Cell membrane</keyword>
<dbReference type="GO" id="GO:0071973">
    <property type="term" value="P:bacterial-type flagellum-dependent cell motility"/>
    <property type="evidence" value="ECO:0007669"/>
    <property type="project" value="InterPro"/>
</dbReference>
<gene>
    <name evidence="14" type="ORF">VW23_014545</name>
</gene>
<comment type="function">
    <text evidence="9">The M ring may be actively involved in energy transduction.</text>
</comment>
<comment type="subcellular location">
    <subcellularLocation>
        <location evidence="1 9">Bacterial flagellum basal body</location>
    </subcellularLocation>
    <subcellularLocation>
        <location evidence="2">Cell membrane</location>
        <topology evidence="2">Multi-pass membrane protein</topology>
    </subcellularLocation>
</comment>
<feature type="transmembrane region" description="Helical" evidence="11">
    <location>
        <begin position="33"/>
        <end position="52"/>
    </location>
</feature>
<dbReference type="GO" id="GO:0009431">
    <property type="term" value="C:bacterial-type flagellum basal body, MS ring"/>
    <property type="evidence" value="ECO:0007669"/>
    <property type="project" value="InterPro"/>
</dbReference>
<dbReference type="GO" id="GO:0003774">
    <property type="term" value="F:cytoskeletal motor activity"/>
    <property type="evidence" value="ECO:0007669"/>
    <property type="project" value="InterPro"/>
</dbReference>